<protein>
    <submittedName>
        <fullName evidence="2">Uncharacterized protein</fullName>
    </submittedName>
</protein>
<dbReference type="Proteomes" id="UP000295554">
    <property type="component" value="Unassembled WGS sequence"/>
</dbReference>
<evidence type="ECO:0000313" key="3">
    <source>
        <dbReference type="Proteomes" id="UP000295554"/>
    </source>
</evidence>
<organism evidence="2 3">
    <name type="scientific">Seongchinamella unica</name>
    <dbReference type="NCBI Taxonomy" id="2547392"/>
    <lineage>
        <taxon>Bacteria</taxon>
        <taxon>Pseudomonadati</taxon>
        <taxon>Pseudomonadota</taxon>
        <taxon>Gammaproteobacteria</taxon>
        <taxon>Cellvibrionales</taxon>
        <taxon>Halieaceae</taxon>
        <taxon>Seongchinamella</taxon>
    </lineage>
</organism>
<feature type="signal peptide" evidence="1">
    <location>
        <begin position="1"/>
        <end position="26"/>
    </location>
</feature>
<dbReference type="AlphaFoldDB" id="A0A4R5LTF3"/>
<sequence length="177" mass="19077">MNNLKHTIITTMAAFALTFTASHTLAADKEALIALARSAAPSMVSADATIMYRGEVLAEGSNGWTCMPETLPDDGSPMCSDAVWMAMMQAMGNNADFTPERVGISYMLQGDAGVSNSDPMHPMGKDAPDFIKEGAHLMVILPKEMLKGITNDPHEGGPYVMWGDTPYAHIMIPIEDR</sequence>
<keyword evidence="1" id="KW-0732">Signal</keyword>
<feature type="chain" id="PRO_5020308975" evidence="1">
    <location>
        <begin position="27"/>
        <end position="177"/>
    </location>
</feature>
<comment type="caution">
    <text evidence="2">The sequence shown here is derived from an EMBL/GenBank/DDBJ whole genome shotgun (WGS) entry which is preliminary data.</text>
</comment>
<evidence type="ECO:0000256" key="1">
    <source>
        <dbReference type="SAM" id="SignalP"/>
    </source>
</evidence>
<evidence type="ECO:0000313" key="2">
    <source>
        <dbReference type="EMBL" id="TDG14235.1"/>
    </source>
</evidence>
<keyword evidence="3" id="KW-1185">Reference proteome</keyword>
<gene>
    <name evidence="2" type="ORF">E2F43_09790</name>
</gene>
<name>A0A4R5LTF3_9GAMM</name>
<proteinExistence type="predicted"/>
<accession>A0A4R5LTF3</accession>
<reference evidence="2 3" key="1">
    <citation type="submission" date="2019-03" db="EMBL/GenBank/DDBJ databases">
        <title>Seongchinamella monodicae gen. nov., sp. nov., a novel member of the Gammaproteobacteria isolated from a tidal mudflat of beach.</title>
        <authorList>
            <person name="Yang H.G."/>
            <person name="Kang J.W."/>
            <person name="Lee S.D."/>
        </authorList>
    </citation>
    <scope>NUCLEOTIDE SEQUENCE [LARGE SCALE GENOMIC DNA]</scope>
    <source>
        <strain evidence="2 3">GH4-78</strain>
    </source>
</reference>
<dbReference type="EMBL" id="SMSE01000002">
    <property type="protein sequence ID" value="TDG14235.1"/>
    <property type="molecule type" value="Genomic_DNA"/>
</dbReference>
<dbReference type="OrthoDB" id="4760845at2"/>